<dbReference type="InterPro" id="IPR012354">
    <property type="entry name" value="Esterase_lipase"/>
</dbReference>
<dbReference type="GO" id="GO:0016787">
    <property type="term" value="F:hydrolase activity"/>
    <property type="evidence" value="ECO:0007669"/>
    <property type="project" value="UniProtKB-KW"/>
</dbReference>
<name>A0ABW4CI75_9LACO</name>
<comment type="caution">
    <text evidence="2">The sequence shown here is derived from an EMBL/GenBank/DDBJ whole genome shotgun (WGS) entry which is preliminary data.</text>
</comment>
<keyword evidence="3" id="KW-1185">Reference proteome</keyword>
<dbReference type="InterPro" id="IPR029058">
    <property type="entry name" value="AB_hydrolase_fold"/>
</dbReference>
<dbReference type="PANTHER" id="PTHR22946">
    <property type="entry name" value="DIENELACTONE HYDROLASE DOMAIN-CONTAINING PROTEIN-RELATED"/>
    <property type="match status" value="1"/>
</dbReference>
<proteinExistence type="predicted"/>
<dbReference type="SUPFAM" id="SSF53474">
    <property type="entry name" value="alpha/beta-Hydrolases"/>
    <property type="match status" value="1"/>
</dbReference>
<dbReference type="EMBL" id="JBHTOC010000007">
    <property type="protein sequence ID" value="MFD1429698.1"/>
    <property type="molecule type" value="Genomic_DNA"/>
</dbReference>
<dbReference type="Pfam" id="PF12146">
    <property type="entry name" value="Hydrolase_4"/>
    <property type="match status" value="2"/>
</dbReference>
<dbReference type="RefSeq" id="WP_203628341.1">
    <property type="nucleotide sequence ID" value="NZ_BOLQ01000023.1"/>
</dbReference>
<reference evidence="3" key="1">
    <citation type="journal article" date="2019" name="Int. J. Syst. Evol. Microbiol.">
        <title>The Global Catalogue of Microorganisms (GCM) 10K type strain sequencing project: providing services to taxonomists for standard genome sequencing and annotation.</title>
        <authorList>
            <consortium name="The Broad Institute Genomics Platform"/>
            <consortium name="The Broad Institute Genome Sequencing Center for Infectious Disease"/>
            <person name="Wu L."/>
            <person name="Ma J."/>
        </authorList>
    </citation>
    <scope>NUCLEOTIDE SEQUENCE [LARGE SCALE GENOMIC DNA]</scope>
    <source>
        <strain evidence="3">CCM 8980</strain>
    </source>
</reference>
<feature type="domain" description="Serine aminopeptidase S33" evidence="1">
    <location>
        <begin position="166"/>
        <end position="222"/>
    </location>
</feature>
<evidence type="ECO:0000313" key="3">
    <source>
        <dbReference type="Proteomes" id="UP001597196"/>
    </source>
</evidence>
<dbReference type="Proteomes" id="UP001597196">
    <property type="component" value="Unassembled WGS sequence"/>
</dbReference>
<sequence>MQVTVRAPQPLALPGDRPTGVLLLHAYTGSPNDVNSLAHALAREGFAVQAPLFAGHGTPDPMAVLAARPTQWWAQVQAAVETLAATHLRVAVFGLSLGGIFAMQALEQLAVDCGGVFASPVMPGAQQIAPNFMKYATYLDRLAERPDRTTALETALKPALAANQAAAATVATGLGQIRQPVFIAQGGRDEMIDPARSRALAQALPHAAVTFRWYAEAGHVLTVNSARQRLTQDVIQFLNEKENEEQ</sequence>
<evidence type="ECO:0000313" key="2">
    <source>
        <dbReference type="EMBL" id="MFD1429698.1"/>
    </source>
</evidence>
<keyword evidence="2" id="KW-0378">Hydrolase</keyword>
<evidence type="ECO:0000259" key="1">
    <source>
        <dbReference type="Pfam" id="PF12146"/>
    </source>
</evidence>
<accession>A0ABW4CI75</accession>
<dbReference type="Gene3D" id="3.40.50.1820">
    <property type="entry name" value="alpha/beta hydrolase"/>
    <property type="match status" value="1"/>
</dbReference>
<dbReference type="InterPro" id="IPR022742">
    <property type="entry name" value="Hydrolase_4"/>
</dbReference>
<feature type="domain" description="Serine aminopeptidase S33" evidence="1">
    <location>
        <begin position="21"/>
        <end position="140"/>
    </location>
</feature>
<dbReference type="PIRSF" id="PIRSF017388">
    <property type="entry name" value="Esterase_lipase"/>
    <property type="match status" value="1"/>
</dbReference>
<protein>
    <submittedName>
        <fullName evidence="2">Alpha/beta hydrolase</fullName>
    </submittedName>
</protein>
<gene>
    <name evidence="2" type="ORF">ACFQ4P_05480</name>
</gene>
<dbReference type="InterPro" id="IPR050261">
    <property type="entry name" value="FrsA_esterase"/>
</dbReference>
<organism evidence="2 3">
    <name type="scientific">Lacticaseibacillus mingshuiensis</name>
    <dbReference type="NCBI Taxonomy" id="2799574"/>
    <lineage>
        <taxon>Bacteria</taxon>
        <taxon>Bacillati</taxon>
        <taxon>Bacillota</taxon>
        <taxon>Bacilli</taxon>
        <taxon>Lactobacillales</taxon>
        <taxon>Lactobacillaceae</taxon>
        <taxon>Lacticaseibacillus</taxon>
    </lineage>
</organism>